<evidence type="ECO:0000256" key="1">
    <source>
        <dbReference type="SAM" id="SignalP"/>
    </source>
</evidence>
<name>A0A1Z5JCB8_FISSO</name>
<feature type="chain" id="PRO_5013051927" evidence="1">
    <location>
        <begin position="18"/>
        <end position="549"/>
    </location>
</feature>
<dbReference type="Proteomes" id="UP000198406">
    <property type="component" value="Unassembled WGS sequence"/>
</dbReference>
<gene>
    <name evidence="2" type="ORF">FisN_1Lh015</name>
</gene>
<feature type="signal peptide" evidence="1">
    <location>
        <begin position="1"/>
        <end position="17"/>
    </location>
</feature>
<evidence type="ECO:0000313" key="2">
    <source>
        <dbReference type="EMBL" id="GAX11619.1"/>
    </source>
</evidence>
<protein>
    <submittedName>
        <fullName evidence="2">Uncharacterized protein</fullName>
    </submittedName>
</protein>
<dbReference type="EMBL" id="BDSP01000042">
    <property type="protein sequence ID" value="GAX11619.1"/>
    <property type="molecule type" value="Genomic_DNA"/>
</dbReference>
<evidence type="ECO:0000313" key="3">
    <source>
        <dbReference type="Proteomes" id="UP000198406"/>
    </source>
</evidence>
<reference evidence="2 3" key="1">
    <citation type="journal article" date="2015" name="Plant Cell">
        <title>Oil accumulation by the oleaginous diatom Fistulifera solaris as revealed by the genome and transcriptome.</title>
        <authorList>
            <person name="Tanaka T."/>
            <person name="Maeda Y."/>
            <person name="Veluchamy A."/>
            <person name="Tanaka M."/>
            <person name="Abida H."/>
            <person name="Marechal E."/>
            <person name="Bowler C."/>
            <person name="Muto M."/>
            <person name="Sunaga Y."/>
            <person name="Tanaka M."/>
            <person name="Yoshino T."/>
            <person name="Taniguchi T."/>
            <person name="Fukuda Y."/>
            <person name="Nemoto M."/>
            <person name="Matsumoto M."/>
            <person name="Wong P.S."/>
            <person name="Aburatani S."/>
            <person name="Fujibuchi W."/>
        </authorList>
    </citation>
    <scope>NUCLEOTIDE SEQUENCE [LARGE SCALE GENOMIC DNA]</scope>
    <source>
        <strain evidence="2 3">JPCC DA0580</strain>
    </source>
</reference>
<dbReference type="InParanoid" id="A0A1Z5JCB8"/>
<accession>A0A1Z5JCB8</accession>
<comment type="caution">
    <text evidence="2">The sequence shown here is derived from an EMBL/GenBank/DDBJ whole genome shotgun (WGS) entry which is preliminary data.</text>
</comment>
<keyword evidence="3" id="KW-1185">Reference proteome</keyword>
<organism evidence="2 3">
    <name type="scientific">Fistulifera solaris</name>
    <name type="common">Oleaginous diatom</name>
    <dbReference type="NCBI Taxonomy" id="1519565"/>
    <lineage>
        <taxon>Eukaryota</taxon>
        <taxon>Sar</taxon>
        <taxon>Stramenopiles</taxon>
        <taxon>Ochrophyta</taxon>
        <taxon>Bacillariophyta</taxon>
        <taxon>Bacillariophyceae</taxon>
        <taxon>Bacillariophycidae</taxon>
        <taxon>Naviculales</taxon>
        <taxon>Naviculaceae</taxon>
        <taxon>Fistulifera</taxon>
    </lineage>
</organism>
<proteinExistence type="predicted"/>
<keyword evidence="1" id="KW-0732">Signal</keyword>
<sequence>MILKSITILTFLCCINAQSIIWASNGGGWRSMATVVGFANVFYQAGLIEDDACAFEAISTNSGASWFNTQFFYSTKFFEAVTQSTPDELYDFVVDWMESYAAIFDRNRHNTEGWRCDKFRRRYQWIHVADMFACMFETATAKYGDPGWMDRLATPENRVPALQKTNMYLQSALIPTYRHRRRILRDKVTYWGPKRSQESDEVGFSTNLPVHLAVKTTGLEWKLAVEDQDLPLTGYTAIAPRTFHFDDWRRFHLYPAQSGTVYTTDLPDRYERGIQMREFFEGKPTALQAALAGSMATSELDTSGPSTFAQRQSVELYAIRNGNSTRKKHEELRLIRQSNLLYRTLETINEFAICTQYPNKCDERDVHLGDGGSTDGTSVALAIAQHQSEGNTTTPLKVIVTLTFFLDNYDSKFLAYFDTAFNEEVSPGDFIWIPSTDDPNVPGPNPWRSPQIFAEAMDQTTLNTLREEGRLGSVNASAFQLTLTTISNPAFHITANQSVNMLVLTYYGSTPTFLIGDGVNEFKGNTAQISKDLASDQELLAAVNDFITL</sequence>
<dbReference type="AlphaFoldDB" id="A0A1Z5JCB8"/>
<dbReference type="OrthoDB" id="48271at2759"/>